<keyword evidence="2" id="KW-1185">Reference proteome</keyword>
<dbReference type="Proteomes" id="UP000516072">
    <property type="component" value="Chromosome"/>
</dbReference>
<dbReference type="Gene3D" id="3.90.470.20">
    <property type="entry name" value="4'-phosphopantetheinyl transferase domain"/>
    <property type="match status" value="1"/>
</dbReference>
<dbReference type="EMBL" id="LR778175">
    <property type="protein sequence ID" value="CAB1274887.1"/>
    <property type="molecule type" value="Genomic_DNA"/>
</dbReference>
<gene>
    <name evidence="1" type="ORF">NSCAC_0393</name>
</gene>
<dbReference type="AlphaFoldDB" id="A0A7G1Q810"/>
<name>A0A7G1Q810_9GAMM</name>
<dbReference type="GO" id="GO:0000287">
    <property type="term" value="F:magnesium ion binding"/>
    <property type="evidence" value="ECO:0007669"/>
    <property type="project" value="InterPro"/>
</dbReference>
<reference evidence="1 2" key="1">
    <citation type="submission" date="2020-03" db="EMBL/GenBank/DDBJ databases">
        <authorList>
            <person name="Picone N."/>
        </authorList>
    </citation>
    <scope>NUCLEOTIDE SEQUENCE [LARGE SCALE GENOMIC DNA]</scope>
    <source>
        <strain evidence="1">NSCAC1</strain>
    </source>
</reference>
<dbReference type="SUPFAM" id="SSF56214">
    <property type="entry name" value="4'-phosphopantetheinyl transferase"/>
    <property type="match status" value="1"/>
</dbReference>
<organism evidence="1 2">
    <name type="scientific">Candidatus Nitrosacidococcus tergens</name>
    <dbReference type="NCBI Taxonomy" id="553981"/>
    <lineage>
        <taxon>Bacteria</taxon>
        <taxon>Pseudomonadati</taxon>
        <taxon>Pseudomonadota</taxon>
        <taxon>Gammaproteobacteria</taxon>
        <taxon>Chromatiales</taxon>
        <taxon>Chromatiaceae</taxon>
        <taxon>Candidatus Nitrosacidococcus</taxon>
    </lineage>
</organism>
<dbReference type="GO" id="GO:0008897">
    <property type="term" value="F:holo-[acyl-carrier-protein] synthase activity"/>
    <property type="evidence" value="ECO:0007669"/>
    <property type="project" value="InterPro"/>
</dbReference>
<proteinExistence type="predicted"/>
<dbReference type="InterPro" id="IPR037143">
    <property type="entry name" value="4-PPantetheinyl_Trfase_dom_sf"/>
</dbReference>
<dbReference type="KEGG" id="ntg:NSCAC_0393"/>
<evidence type="ECO:0000313" key="1">
    <source>
        <dbReference type="EMBL" id="CAB1274887.1"/>
    </source>
</evidence>
<evidence type="ECO:0000313" key="2">
    <source>
        <dbReference type="Proteomes" id="UP000516072"/>
    </source>
</evidence>
<sequence length="60" mass="7031">MIIGIGTDIIQISRIQSLLECYGNRFAQRILTESEYKEFLLKKKSMLVFLLNGLQLKKRQ</sequence>
<accession>A0A7G1Q810</accession>
<protein>
    <submittedName>
        <fullName evidence="1">Uncharacterized protein</fullName>
    </submittedName>
</protein>